<dbReference type="RefSeq" id="WP_184797935.1">
    <property type="nucleotide sequence ID" value="NZ_JACIIZ010000002.1"/>
</dbReference>
<dbReference type="InterPro" id="IPR050811">
    <property type="entry name" value="Phosphate_ABC_transporter"/>
</dbReference>
<accession>A0A7X0AUN7</accession>
<dbReference type="CDD" id="cd13566">
    <property type="entry name" value="PBP2_phosphate"/>
    <property type="match status" value="1"/>
</dbReference>
<dbReference type="PANTHER" id="PTHR30570">
    <property type="entry name" value="PERIPLASMIC PHOSPHATE BINDING COMPONENT OF PHOSPHATE ABC TRANSPORTER"/>
    <property type="match status" value="1"/>
</dbReference>
<dbReference type="AlphaFoldDB" id="A0A7X0AUN7"/>
<evidence type="ECO:0000313" key="6">
    <source>
        <dbReference type="Proteomes" id="UP000539175"/>
    </source>
</evidence>
<proteinExistence type="predicted"/>
<evidence type="ECO:0000256" key="2">
    <source>
        <dbReference type="PROSITE-ProRule" id="PRU00473"/>
    </source>
</evidence>
<keyword evidence="1" id="KW-0732">Signal</keyword>
<evidence type="ECO:0000313" key="5">
    <source>
        <dbReference type="EMBL" id="MBB6250415.1"/>
    </source>
</evidence>
<keyword evidence="3" id="KW-0812">Transmembrane</keyword>
<dbReference type="InterPro" id="IPR036737">
    <property type="entry name" value="OmpA-like_sf"/>
</dbReference>
<evidence type="ECO:0000256" key="3">
    <source>
        <dbReference type="SAM" id="Phobius"/>
    </source>
</evidence>
<organism evidence="5 6">
    <name type="scientific">Nitrospirillum iridis</name>
    <dbReference type="NCBI Taxonomy" id="765888"/>
    <lineage>
        <taxon>Bacteria</taxon>
        <taxon>Pseudomonadati</taxon>
        <taxon>Pseudomonadota</taxon>
        <taxon>Alphaproteobacteria</taxon>
        <taxon>Rhodospirillales</taxon>
        <taxon>Azospirillaceae</taxon>
        <taxon>Nitrospirillum</taxon>
    </lineage>
</organism>
<evidence type="ECO:0000256" key="1">
    <source>
        <dbReference type="ARBA" id="ARBA00022729"/>
    </source>
</evidence>
<reference evidence="5 6" key="1">
    <citation type="submission" date="2020-08" db="EMBL/GenBank/DDBJ databases">
        <title>Genomic Encyclopedia of Type Strains, Phase IV (KMG-IV): sequencing the most valuable type-strain genomes for metagenomic binning, comparative biology and taxonomic classification.</title>
        <authorList>
            <person name="Goeker M."/>
        </authorList>
    </citation>
    <scope>NUCLEOTIDE SEQUENCE [LARGE SCALE GENOMIC DNA]</scope>
    <source>
        <strain evidence="5 6">DSM 22198</strain>
    </source>
</reference>
<dbReference type="InterPro" id="IPR024370">
    <property type="entry name" value="PBP_domain"/>
</dbReference>
<dbReference type="Pfam" id="PF00691">
    <property type="entry name" value="OmpA"/>
    <property type="match status" value="1"/>
</dbReference>
<dbReference type="Gene3D" id="3.40.190.10">
    <property type="entry name" value="Periplasmic binding protein-like II"/>
    <property type="match status" value="2"/>
</dbReference>
<gene>
    <name evidence="5" type="ORF">FHS74_000956</name>
</gene>
<keyword evidence="3" id="KW-1133">Transmembrane helix</keyword>
<dbReference type="SUPFAM" id="SSF53850">
    <property type="entry name" value="Periplasmic binding protein-like II"/>
    <property type="match status" value="1"/>
</dbReference>
<dbReference type="Pfam" id="PF12849">
    <property type="entry name" value="PBP_like_2"/>
    <property type="match status" value="1"/>
</dbReference>
<name>A0A7X0AUN7_9PROT</name>
<evidence type="ECO:0000259" key="4">
    <source>
        <dbReference type="PROSITE" id="PS51123"/>
    </source>
</evidence>
<keyword evidence="2 3" id="KW-0472">Membrane</keyword>
<dbReference type="Proteomes" id="UP000539175">
    <property type="component" value="Unassembled WGS sequence"/>
</dbReference>
<feature type="domain" description="OmpA-like" evidence="4">
    <location>
        <begin position="401"/>
        <end position="516"/>
    </location>
</feature>
<dbReference type="SUPFAM" id="SSF103088">
    <property type="entry name" value="OmpA-like"/>
    <property type="match status" value="1"/>
</dbReference>
<dbReference type="CDD" id="cd07185">
    <property type="entry name" value="OmpA_C-like"/>
    <property type="match status" value="1"/>
</dbReference>
<sequence>MTGQTGHCTNFGNCSIADSRKPVARQPGQDFVCPECGKGLLIAQAGGAAPGKAGLLAVAGLAVAVIIGGGLWLMSKRGPAPSAGATPAATAPAPKAVAPAAETVILRLAGSNTIGANLAPSLAEAYLSDQGYQNVHRVVGEMPGDVRIVGDRAGHLDAITIAAHGTKTGFDALMANGADIALASRRVTPEEASGLKGQGDMTGPASEHVLAMDGIAVVVNRSNRVATLSKDKVAAIFNGLIKDWSQVGGSPGPINVYARDDRSGTFDTFQSLVLGKSQLIVGAKRYEASAELADAVAADPAGIGFVGLPSIGSTKPLAIAEAEATPLVPNRFTVGTEDYPLARRLFLYTAAAPANPQALKYTEFALSAAGQAVVEKTGFVPLTIRSETVTVSSVSQQFAELTRGAQRLSTNFRFVTGASALDNRAMRDLARVVDFVSATGVRPDKLLLIGFADSRGRPDFNDNLSKQRARAVADALGQQGVRVGLTTWLGAEMPVADNGTEEGREKNRRVEIYVRP</sequence>
<feature type="transmembrane region" description="Helical" evidence="3">
    <location>
        <begin position="53"/>
        <end position="73"/>
    </location>
</feature>
<dbReference type="InterPro" id="IPR006665">
    <property type="entry name" value="OmpA-like"/>
</dbReference>
<dbReference type="EMBL" id="JACIIZ010000002">
    <property type="protein sequence ID" value="MBB6250415.1"/>
    <property type="molecule type" value="Genomic_DNA"/>
</dbReference>
<comment type="caution">
    <text evidence="5">The sequence shown here is derived from an EMBL/GenBank/DDBJ whole genome shotgun (WGS) entry which is preliminary data.</text>
</comment>
<keyword evidence="6" id="KW-1185">Reference proteome</keyword>
<dbReference type="PANTHER" id="PTHR30570:SF1">
    <property type="entry name" value="PHOSPHATE-BINDING PROTEIN PSTS"/>
    <property type="match status" value="1"/>
</dbReference>
<dbReference type="PROSITE" id="PS51123">
    <property type="entry name" value="OMPA_2"/>
    <property type="match status" value="1"/>
</dbReference>
<dbReference type="Gene3D" id="3.30.1330.60">
    <property type="entry name" value="OmpA-like domain"/>
    <property type="match status" value="1"/>
</dbReference>
<dbReference type="GO" id="GO:0016020">
    <property type="term" value="C:membrane"/>
    <property type="evidence" value="ECO:0007669"/>
    <property type="project" value="UniProtKB-UniRule"/>
</dbReference>
<protein>
    <submittedName>
        <fullName evidence="5">Phosphate transport system substrate-binding protein</fullName>
    </submittedName>
</protein>